<dbReference type="FunFam" id="2.20.110.10:FF:000002">
    <property type="entry name" value="Phosphatidylinositol 4-phosphate 5-kinase 8"/>
    <property type="match status" value="1"/>
</dbReference>
<dbReference type="Proteomes" id="UP000515908">
    <property type="component" value="Chromosome 11"/>
</dbReference>
<keyword evidence="4" id="KW-1185">Reference proteome</keyword>
<reference evidence="3 4" key="1">
    <citation type="submission" date="2020-08" db="EMBL/GenBank/DDBJ databases">
        <authorList>
            <person name="Newling K."/>
            <person name="Davey J."/>
            <person name="Forrester S."/>
        </authorList>
    </citation>
    <scope>NUCLEOTIDE SEQUENCE [LARGE SCALE GENOMIC DNA]</scope>
    <source>
        <strain evidence="4">Crithidia deanei Carvalho (ATCC PRA-265)</strain>
    </source>
</reference>
<dbReference type="SUPFAM" id="SSF82185">
    <property type="entry name" value="Histone H3 K4-specific methyltransferase SET7/9 N-terminal domain"/>
    <property type="match status" value="3"/>
</dbReference>
<dbReference type="PANTHER" id="PTHR43215:SF14">
    <property type="entry name" value="RADIAL SPOKE HEAD 1 HOMOLOG"/>
    <property type="match status" value="1"/>
</dbReference>
<dbReference type="Gene3D" id="2.20.110.10">
    <property type="entry name" value="Histone H3 K4-specific methyltransferase SET7/9 N-terminal domain"/>
    <property type="match status" value="3"/>
</dbReference>
<protein>
    <submittedName>
        <fullName evidence="3">MORN repeat, putative</fullName>
    </submittedName>
</protein>
<feature type="compositionally biased region" description="Basic and acidic residues" evidence="2">
    <location>
        <begin position="537"/>
        <end position="546"/>
    </location>
</feature>
<feature type="compositionally biased region" description="Acidic residues" evidence="2">
    <location>
        <begin position="523"/>
        <end position="536"/>
    </location>
</feature>
<feature type="compositionally biased region" description="Low complexity" evidence="2">
    <location>
        <begin position="1"/>
        <end position="14"/>
    </location>
</feature>
<keyword evidence="1" id="KW-0677">Repeat</keyword>
<dbReference type="PANTHER" id="PTHR43215">
    <property type="entry name" value="RADIAL SPOKE HEAD 1 HOMOLOG"/>
    <property type="match status" value="1"/>
</dbReference>
<dbReference type="SMART" id="SM00698">
    <property type="entry name" value="MORN"/>
    <property type="match status" value="8"/>
</dbReference>
<organism evidence="3 4">
    <name type="scientific">Angomonas deanei</name>
    <dbReference type="NCBI Taxonomy" id="59799"/>
    <lineage>
        <taxon>Eukaryota</taxon>
        <taxon>Discoba</taxon>
        <taxon>Euglenozoa</taxon>
        <taxon>Kinetoplastea</taxon>
        <taxon>Metakinetoplastina</taxon>
        <taxon>Trypanosomatida</taxon>
        <taxon>Trypanosomatidae</taxon>
        <taxon>Strigomonadinae</taxon>
        <taxon>Angomonas</taxon>
    </lineage>
</organism>
<dbReference type="EMBL" id="LR877155">
    <property type="protein sequence ID" value="CAD2218460.1"/>
    <property type="molecule type" value="Genomic_DNA"/>
</dbReference>
<dbReference type="AlphaFoldDB" id="A0A7G2CF63"/>
<evidence type="ECO:0000313" key="3">
    <source>
        <dbReference type="EMBL" id="CAD2218460.1"/>
    </source>
</evidence>
<feature type="region of interest" description="Disordered" evidence="2">
    <location>
        <begin position="1"/>
        <end position="20"/>
    </location>
</feature>
<name>A0A7G2CF63_9TRYP</name>
<dbReference type="InterPro" id="IPR003409">
    <property type="entry name" value="MORN"/>
</dbReference>
<sequence length="571" mass="64289">MHSPPSGSLSISHSNTQGEFKPIVVPPNALSLLKGALDEERAAVLVQTLRESDLEVEMKEKRARVELLLKQAERRSEWARLDAESTEEINKTLVKISVAVRDRETTLRPEGYQAFVFANGDLYEGAWKNCRMHGKGFLKREALEDVYEGQWFVGQRYGTGSLYSARFHTFFSGSWLDNRRHGKGEMIEPEGCFVGSFIDNGINGYGEYNYNDGHVYKGEWTNNLYHGSGTYYYPSGAKYEGQWRRGREYGKGAMTFFNGDVYNGDWVGGRPHGYGSYTSSLCQVEGNWRYGTVSGVVTCLFADGTRYRGLVHKDLFHDSGECTTVGGVVYKGGFKDGKREGFGVYSSPNVRYEGHWAGDRKDGEGNIEVRGAGAFEGVWSNDRLTEAFDKVELKTRRQNTRRRLVDISLRGGDDPLVRAKKDGYVPYVEGNYSSESSTSSSNQYGSTELRQLHSTLADAHDHSDQMRLFSPQESEMRVGFTDYAETELGSPHKALKRNISRTLPHLESGRSKISSKDGWVSSDESESEEEEEEEEEVAPRRKRESDFMNAENSTSISAPFGNRDDGFNFDF</sequence>
<gene>
    <name evidence="3" type="ORF">ADEAN_000594900</name>
</gene>
<feature type="region of interest" description="Disordered" evidence="2">
    <location>
        <begin position="491"/>
        <end position="571"/>
    </location>
</feature>
<dbReference type="OrthoDB" id="270720at2759"/>
<dbReference type="Pfam" id="PF02493">
    <property type="entry name" value="MORN"/>
    <property type="match status" value="8"/>
</dbReference>
<feature type="compositionally biased region" description="Basic and acidic residues" evidence="2">
    <location>
        <begin position="562"/>
        <end position="571"/>
    </location>
</feature>
<evidence type="ECO:0000256" key="1">
    <source>
        <dbReference type="ARBA" id="ARBA00022737"/>
    </source>
</evidence>
<proteinExistence type="predicted"/>
<dbReference type="VEuPathDB" id="TriTrypDB:ADEAN_000594900"/>
<evidence type="ECO:0000256" key="2">
    <source>
        <dbReference type="SAM" id="MobiDB-lite"/>
    </source>
</evidence>
<evidence type="ECO:0000313" key="4">
    <source>
        <dbReference type="Proteomes" id="UP000515908"/>
    </source>
</evidence>
<accession>A0A7G2CF63</accession>